<organism evidence="2 3">
    <name type="scientific">Pontibaca methylaminivorans</name>
    <dbReference type="NCBI Taxonomy" id="515897"/>
    <lineage>
        <taxon>Bacteria</taxon>
        <taxon>Pseudomonadati</taxon>
        <taxon>Pseudomonadota</taxon>
        <taxon>Alphaproteobacteria</taxon>
        <taxon>Rhodobacterales</taxon>
        <taxon>Roseobacteraceae</taxon>
        <taxon>Pontibaca</taxon>
    </lineage>
</organism>
<name>A0A1R3WVN0_9RHOB</name>
<protein>
    <recommendedName>
        <fullName evidence="4">DUF2065 domain-containing protein</fullName>
    </recommendedName>
</protein>
<accession>A0A1R3WVN0</accession>
<dbReference type="Pfam" id="PF09838">
    <property type="entry name" value="DUF2065"/>
    <property type="match status" value="1"/>
</dbReference>
<feature type="transmembrane region" description="Helical" evidence="1">
    <location>
        <begin position="45"/>
        <end position="64"/>
    </location>
</feature>
<dbReference type="STRING" id="515897.SAMN05421849_1694"/>
<dbReference type="AlphaFoldDB" id="A0A1R3WVN0"/>
<evidence type="ECO:0000256" key="1">
    <source>
        <dbReference type="SAM" id="Phobius"/>
    </source>
</evidence>
<dbReference type="EMBL" id="FTPS01000001">
    <property type="protein sequence ID" value="SIT82429.1"/>
    <property type="molecule type" value="Genomic_DNA"/>
</dbReference>
<evidence type="ECO:0008006" key="4">
    <source>
        <dbReference type="Google" id="ProtNLM"/>
    </source>
</evidence>
<proteinExistence type="predicted"/>
<keyword evidence="3" id="KW-1185">Reference proteome</keyword>
<dbReference type="InterPro" id="IPR019201">
    <property type="entry name" value="DUF2065"/>
</dbReference>
<dbReference type="Proteomes" id="UP000192455">
    <property type="component" value="Unassembled WGS sequence"/>
</dbReference>
<keyword evidence="1" id="KW-0812">Transmembrane</keyword>
<gene>
    <name evidence="2" type="ORF">SAMN05421849_1694</name>
</gene>
<keyword evidence="1" id="KW-0472">Membrane</keyword>
<evidence type="ECO:0000313" key="3">
    <source>
        <dbReference type="Proteomes" id="UP000192455"/>
    </source>
</evidence>
<keyword evidence="1" id="KW-1133">Transmembrane helix</keyword>
<reference evidence="2 3" key="1">
    <citation type="submission" date="2017-01" db="EMBL/GenBank/DDBJ databases">
        <authorList>
            <person name="Mah S.A."/>
            <person name="Swanson W.J."/>
            <person name="Moy G.W."/>
            <person name="Vacquier V.D."/>
        </authorList>
    </citation>
    <scope>NUCLEOTIDE SEQUENCE [LARGE SCALE GENOMIC DNA]</scope>
    <source>
        <strain evidence="2 3">DSM 21219</strain>
    </source>
</reference>
<sequence>MIGALALAIGLILVVEGLVWALAPGLVERMLIALRALPMGARRQFGALAVVLGLLLLWLADRLGALP</sequence>
<evidence type="ECO:0000313" key="2">
    <source>
        <dbReference type="EMBL" id="SIT82429.1"/>
    </source>
</evidence>